<organism evidence="2 3">
    <name type="scientific">Coilia grayii</name>
    <name type="common">Gray's grenadier anchovy</name>
    <dbReference type="NCBI Taxonomy" id="363190"/>
    <lineage>
        <taxon>Eukaryota</taxon>
        <taxon>Metazoa</taxon>
        <taxon>Chordata</taxon>
        <taxon>Craniata</taxon>
        <taxon>Vertebrata</taxon>
        <taxon>Euteleostomi</taxon>
        <taxon>Actinopterygii</taxon>
        <taxon>Neopterygii</taxon>
        <taxon>Teleostei</taxon>
        <taxon>Clupei</taxon>
        <taxon>Clupeiformes</taxon>
        <taxon>Clupeoidei</taxon>
        <taxon>Engraulidae</taxon>
        <taxon>Coilinae</taxon>
        <taxon>Coilia</taxon>
    </lineage>
</organism>
<proteinExistence type="predicted"/>
<name>A0ABD1JBU3_9TELE</name>
<evidence type="ECO:0000313" key="2">
    <source>
        <dbReference type="EMBL" id="KAL2084226.1"/>
    </source>
</evidence>
<feature type="region of interest" description="Disordered" evidence="1">
    <location>
        <begin position="419"/>
        <end position="439"/>
    </location>
</feature>
<dbReference type="Pfam" id="PF15455">
    <property type="entry name" value="Pro-rich_19"/>
    <property type="match status" value="1"/>
</dbReference>
<dbReference type="EMBL" id="JBHFQA010000017">
    <property type="protein sequence ID" value="KAL2084226.1"/>
    <property type="molecule type" value="Genomic_DNA"/>
</dbReference>
<sequence>MSHLKIKGKPRGNKRNVLDVFSKHFKSQTSTPVPTTACCTSCKHADGSETLQSNVVAAKGKRLKTRKERDQMKQGCNGQKIRSHSRHKQSCGREGFLGSSQSLSHSHSQQKFAKAFPSKEPSFITDRRLIGHQGMFNHEVKSFDIERLLSEERKAARSKKQVDHTEKMSSPALTPTHNSGNERECPPKHKNEVSGKCRRQGISTESRCGILVRSQRCSQSEDKGRDRGTANQESGVSPSQKKAECMELSPSDSNSVVILSSTPKSSASSNMQQSTPRISPERHKGPQVLCAESPLQPESPRTSAQHSERTPTCLKPQVPYTKAQKPNNTPDSHVTKKVSSASLHQKAGNSETERAQLEARIASHLISVVAGRLCQSLERPILMRHNLLAESRSSILHALHERHRTELQENLLRLHSRLGPGQSEVDSKHGSGMHSDAPEDKCTALIDSQCSGTEPDIVQQKPTSKRRRKQTCPQRRTPADLPPPQGPLIDHSSPRRPQALPWSFNMGTQQKVQVKPANTFSVPFSLGPQTTHNTSLTVTNTLSEWRPHTGLPQHWNKQYDQEDLHLPPVSNTYEKWMHDSDVSFHCQAEYQAQHRNPYYSYTAMPQDGANREPQHLTVHQHFDYKRHLANACSPDSANASLKNLQLQPYFRFHHPLSSANPSVPSYGTDMDLYPPSELLDVALSPPRFPSASPEGWSYPRMRLY</sequence>
<dbReference type="InterPro" id="IPR029355">
    <property type="entry name" value="Pro-rich_19"/>
</dbReference>
<accession>A0ABD1JBU3</accession>
<keyword evidence="3" id="KW-1185">Reference proteome</keyword>
<evidence type="ECO:0000256" key="1">
    <source>
        <dbReference type="SAM" id="MobiDB-lite"/>
    </source>
</evidence>
<feature type="compositionally biased region" description="Polar residues" evidence="1">
    <location>
        <begin position="229"/>
        <end position="240"/>
    </location>
</feature>
<feature type="compositionally biased region" description="Basic and acidic residues" evidence="1">
    <location>
        <begin position="180"/>
        <end position="195"/>
    </location>
</feature>
<protein>
    <submittedName>
        <fullName evidence="2">Uncharacterized protein</fullName>
    </submittedName>
</protein>
<feature type="compositionally biased region" description="Basic and acidic residues" evidence="1">
    <location>
        <begin position="219"/>
        <end position="228"/>
    </location>
</feature>
<feature type="region of interest" description="Disordered" evidence="1">
    <location>
        <begin position="213"/>
        <end position="352"/>
    </location>
</feature>
<feature type="compositionally biased region" description="Polar residues" evidence="1">
    <location>
        <begin position="250"/>
        <end position="277"/>
    </location>
</feature>
<gene>
    <name evidence="2" type="ORF">ACEWY4_019744</name>
</gene>
<feature type="region of interest" description="Disordered" evidence="1">
    <location>
        <begin position="68"/>
        <end position="102"/>
    </location>
</feature>
<feature type="region of interest" description="Disordered" evidence="1">
    <location>
        <begin position="154"/>
        <end position="199"/>
    </location>
</feature>
<feature type="compositionally biased region" description="Basic and acidic residues" evidence="1">
    <location>
        <begin position="154"/>
        <end position="167"/>
    </location>
</feature>
<feature type="compositionally biased region" description="Polar residues" evidence="1">
    <location>
        <begin position="324"/>
        <end position="350"/>
    </location>
</feature>
<feature type="compositionally biased region" description="Basic residues" evidence="1">
    <location>
        <begin position="81"/>
        <end position="90"/>
    </location>
</feature>
<dbReference type="AlphaFoldDB" id="A0ABD1JBU3"/>
<dbReference type="Proteomes" id="UP001591681">
    <property type="component" value="Unassembled WGS sequence"/>
</dbReference>
<evidence type="ECO:0000313" key="3">
    <source>
        <dbReference type="Proteomes" id="UP001591681"/>
    </source>
</evidence>
<reference evidence="2 3" key="1">
    <citation type="submission" date="2024-09" db="EMBL/GenBank/DDBJ databases">
        <title>A chromosome-level genome assembly of Gray's grenadier anchovy, Coilia grayii.</title>
        <authorList>
            <person name="Fu Z."/>
        </authorList>
    </citation>
    <scope>NUCLEOTIDE SEQUENCE [LARGE SCALE GENOMIC DNA]</scope>
    <source>
        <strain evidence="2">G4</strain>
        <tissue evidence="2">Muscle</tissue>
    </source>
</reference>
<comment type="caution">
    <text evidence="2">The sequence shown here is derived from an EMBL/GenBank/DDBJ whole genome shotgun (WGS) entry which is preliminary data.</text>
</comment>
<feature type="region of interest" description="Disordered" evidence="1">
    <location>
        <begin position="453"/>
        <end position="496"/>
    </location>
</feature>